<sequence>MCQNAETLTIHAYGRDACRRHDLNAALRGRGKFLCGNGFHFGDDYIGIDLVEERIELLRISHIQNTVFVCNLRRRSSCIAVSSAYPCTQTHQLNRDFFAKLA</sequence>
<evidence type="ECO:0000313" key="1">
    <source>
        <dbReference type="EMBL" id="KFJ06022.1"/>
    </source>
</evidence>
<keyword evidence="2" id="KW-1185">Reference proteome</keyword>
<protein>
    <submittedName>
        <fullName evidence="1">Uncharacterized protein</fullName>
    </submittedName>
</protein>
<gene>
    <name evidence="1" type="ORF">BITS_1838</name>
</gene>
<comment type="caution">
    <text evidence="1">The sequence shown here is derived from an EMBL/GenBank/DDBJ whole genome shotgun (WGS) entry which is preliminary data.</text>
</comment>
<proteinExistence type="predicted"/>
<dbReference type="EMBL" id="JGZU01000010">
    <property type="protein sequence ID" value="KFJ06022.1"/>
    <property type="molecule type" value="Genomic_DNA"/>
</dbReference>
<reference evidence="1 2" key="1">
    <citation type="submission" date="2014-03" db="EMBL/GenBank/DDBJ databases">
        <title>Genomics of Bifidobacteria.</title>
        <authorList>
            <person name="Ventura M."/>
            <person name="Milani C."/>
            <person name="Lugli G.A."/>
        </authorList>
    </citation>
    <scope>NUCLEOTIDE SEQUENCE [LARGE SCALE GENOMIC DNA]</scope>
    <source>
        <strain evidence="1 2">JCM 13495</strain>
    </source>
</reference>
<evidence type="ECO:0000313" key="2">
    <source>
        <dbReference type="Proteomes" id="UP000029080"/>
    </source>
</evidence>
<dbReference type="AlphaFoldDB" id="A0A087EE21"/>
<dbReference type="Proteomes" id="UP000029080">
    <property type="component" value="Unassembled WGS sequence"/>
</dbReference>
<organism evidence="1 2">
    <name type="scientific">Bifidobacterium tsurumiense</name>
    <dbReference type="NCBI Taxonomy" id="356829"/>
    <lineage>
        <taxon>Bacteria</taxon>
        <taxon>Bacillati</taxon>
        <taxon>Actinomycetota</taxon>
        <taxon>Actinomycetes</taxon>
        <taxon>Bifidobacteriales</taxon>
        <taxon>Bifidobacteriaceae</taxon>
        <taxon>Bifidobacterium</taxon>
    </lineage>
</organism>
<accession>A0A087EE21</accession>
<name>A0A087EE21_9BIFI</name>